<dbReference type="SMART" id="SM00342">
    <property type="entry name" value="HTH_ARAC"/>
    <property type="match status" value="1"/>
</dbReference>
<dbReference type="InterPro" id="IPR039420">
    <property type="entry name" value="WalR-like"/>
</dbReference>
<keyword evidence="4 9" id="KW-0238">DNA-binding</keyword>
<evidence type="ECO:0000256" key="5">
    <source>
        <dbReference type="ARBA" id="ARBA00023163"/>
    </source>
</evidence>
<dbReference type="EMBL" id="PPXG01000003">
    <property type="protein sequence ID" value="POH83226.1"/>
    <property type="molecule type" value="Genomic_DNA"/>
</dbReference>
<dbReference type="Pfam" id="PF00072">
    <property type="entry name" value="Response_reg"/>
    <property type="match status" value="1"/>
</dbReference>
<dbReference type="InterPro" id="IPR020449">
    <property type="entry name" value="Tscrpt_reg_AraC-type_HTH"/>
</dbReference>
<dbReference type="Gene3D" id="3.40.50.2300">
    <property type="match status" value="1"/>
</dbReference>
<dbReference type="InterPro" id="IPR018060">
    <property type="entry name" value="HTH_AraC"/>
</dbReference>
<dbReference type="Pfam" id="PF12833">
    <property type="entry name" value="HTH_18"/>
    <property type="match status" value="1"/>
</dbReference>
<accession>A0A2S4AP21</accession>
<dbReference type="GO" id="GO:0000976">
    <property type="term" value="F:transcription cis-regulatory region binding"/>
    <property type="evidence" value="ECO:0007669"/>
    <property type="project" value="TreeGrafter"/>
</dbReference>
<evidence type="ECO:0000256" key="1">
    <source>
        <dbReference type="ARBA" id="ARBA00022553"/>
    </source>
</evidence>
<evidence type="ECO:0000259" key="7">
    <source>
        <dbReference type="PROSITE" id="PS01124"/>
    </source>
</evidence>
<dbReference type="InterPro" id="IPR009057">
    <property type="entry name" value="Homeodomain-like_sf"/>
</dbReference>
<dbReference type="PANTHER" id="PTHR48111:SF1">
    <property type="entry name" value="TWO-COMPONENT RESPONSE REGULATOR ORR33"/>
    <property type="match status" value="1"/>
</dbReference>
<dbReference type="Proteomes" id="UP000237068">
    <property type="component" value="Unassembled WGS sequence"/>
</dbReference>
<sequence>MTLDTPLRDRTPHILVIDDSPNEIRTLLNVLRAEPWRLTIAHDARQGYQRALALRPDLIMLDVRMPDMDGFTLCRLLREASATRQVPVIFLTSAGALQERVEGLSLGGVDYVLKPFAAEEVLARIRIHLQLAWREESSASIEQAVPAQDADQVVLRAAMRFIAQNLAELPSLEQIARRVGTHDKRLSTIFRENLGLTVFAYAREARLRKAQELLADSMLSIQDIADVVGFRSACNFTTAFRERQGLTPSQYRQQAKGDID</sequence>
<dbReference type="PROSITE" id="PS00041">
    <property type="entry name" value="HTH_ARAC_FAMILY_1"/>
    <property type="match status" value="1"/>
</dbReference>
<organism evidence="9 10">
    <name type="scientific">Stutzerimonas stutzeri</name>
    <name type="common">Pseudomonas stutzeri</name>
    <dbReference type="NCBI Taxonomy" id="316"/>
    <lineage>
        <taxon>Bacteria</taxon>
        <taxon>Pseudomonadati</taxon>
        <taxon>Pseudomonadota</taxon>
        <taxon>Gammaproteobacteria</taxon>
        <taxon>Pseudomonadales</taxon>
        <taxon>Pseudomonadaceae</taxon>
        <taxon>Stutzerimonas</taxon>
    </lineage>
</organism>
<keyword evidence="2" id="KW-0902">Two-component regulatory system</keyword>
<evidence type="ECO:0000313" key="10">
    <source>
        <dbReference type="Proteomes" id="UP000237068"/>
    </source>
</evidence>
<dbReference type="AlphaFoldDB" id="A0A2S4AP21"/>
<dbReference type="SMART" id="SM00448">
    <property type="entry name" value="REC"/>
    <property type="match status" value="1"/>
</dbReference>
<dbReference type="GO" id="GO:0005829">
    <property type="term" value="C:cytosol"/>
    <property type="evidence" value="ECO:0007669"/>
    <property type="project" value="TreeGrafter"/>
</dbReference>
<dbReference type="SUPFAM" id="SSF46689">
    <property type="entry name" value="Homeodomain-like"/>
    <property type="match status" value="2"/>
</dbReference>
<evidence type="ECO:0000313" key="9">
    <source>
        <dbReference type="EMBL" id="POH83226.1"/>
    </source>
</evidence>
<dbReference type="SUPFAM" id="SSF52172">
    <property type="entry name" value="CheY-like"/>
    <property type="match status" value="1"/>
</dbReference>
<proteinExistence type="predicted"/>
<dbReference type="InterPro" id="IPR011006">
    <property type="entry name" value="CheY-like_superfamily"/>
</dbReference>
<dbReference type="PANTHER" id="PTHR48111">
    <property type="entry name" value="REGULATOR OF RPOS"/>
    <property type="match status" value="1"/>
</dbReference>
<evidence type="ECO:0000256" key="4">
    <source>
        <dbReference type="ARBA" id="ARBA00023125"/>
    </source>
</evidence>
<dbReference type="GO" id="GO:0000156">
    <property type="term" value="F:phosphorelay response regulator activity"/>
    <property type="evidence" value="ECO:0007669"/>
    <property type="project" value="TreeGrafter"/>
</dbReference>
<feature type="modified residue" description="4-aspartylphosphate" evidence="6">
    <location>
        <position position="62"/>
    </location>
</feature>
<dbReference type="OrthoDB" id="8874570at2"/>
<dbReference type="GO" id="GO:0032993">
    <property type="term" value="C:protein-DNA complex"/>
    <property type="evidence" value="ECO:0007669"/>
    <property type="project" value="TreeGrafter"/>
</dbReference>
<feature type="domain" description="HTH araC/xylS-type" evidence="7">
    <location>
        <begin position="156"/>
        <end position="254"/>
    </location>
</feature>
<dbReference type="InterPro" id="IPR001789">
    <property type="entry name" value="Sig_transdc_resp-reg_receiver"/>
</dbReference>
<dbReference type="GO" id="GO:0003700">
    <property type="term" value="F:DNA-binding transcription factor activity"/>
    <property type="evidence" value="ECO:0007669"/>
    <property type="project" value="InterPro"/>
</dbReference>
<dbReference type="PROSITE" id="PS50110">
    <property type="entry name" value="RESPONSE_REGULATORY"/>
    <property type="match status" value="1"/>
</dbReference>
<evidence type="ECO:0000256" key="6">
    <source>
        <dbReference type="PROSITE-ProRule" id="PRU00169"/>
    </source>
</evidence>
<dbReference type="RefSeq" id="WP_103455696.1">
    <property type="nucleotide sequence ID" value="NZ_JAMOHQ010000006.1"/>
</dbReference>
<keyword evidence="5" id="KW-0804">Transcription</keyword>
<name>A0A2S4AP21_STUST</name>
<evidence type="ECO:0000256" key="2">
    <source>
        <dbReference type="ARBA" id="ARBA00023012"/>
    </source>
</evidence>
<evidence type="ECO:0000259" key="8">
    <source>
        <dbReference type="PROSITE" id="PS50110"/>
    </source>
</evidence>
<dbReference type="Gene3D" id="1.10.10.60">
    <property type="entry name" value="Homeodomain-like"/>
    <property type="match status" value="2"/>
</dbReference>
<gene>
    <name evidence="9" type="ORF">CXK91_08330</name>
</gene>
<reference evidence="9 10" key="1">
    <citation type="submission" date="2018-01" db="EMBL/GenBank/DDBJ databases">
        <title>Denitrification phenotypes of diverse strains of Pseudomonas stutzeri.</title>
        <authorList>
            <person name="Milligan D.A."/>
            <person name="Bergaust L."/>
            <person name="Bakken L.R."/>
            <person name="Frostegard A."/>
        </authorList>
    </citation>
    <scope>NUCLEOTIDE SEQUENCE [LARGE SCALE GENOMIC DNA]</scope>
    <source>
        <strain evidence="9 10">24a13</strain>
    </source>
</reference>
<feature type="domain" description="Response regulatory" evidence="8">
    <location>
        <begin position="13"/>
        <end position="129"/>
    </location>
</feature>
<dbReference type="PROSITE" id="PS01124">
    <property type="entry name" value="HTH_ARAC_FAMILY_2"/>
    <property type="match status" value="1"/>
</dbReference>
<dbReference type="InterPro" id="IPR018062">
    <property type="entry name" value="HTH_AraC-typ_CS"/>
</dbReference>
<evidence type="ECO:0000256" key="3">
    <source>
        <dbReference type="ARBA" id="ARBA00023015"/>
    </source>
</evidence>
<dbReference type="PRINTS" id="PR00032">
    <property type="entry name" value="HTHARAC"/>
</dbReference>
<dbReference type="GO" id="GO:0009893">
    <property type="term" value="P:positive regulation of metabolic process"/>
    <property type="evidence" value="ECO:0007669"/>
    <property type="project" value="UniProtKB-ARBA"/>
</dbReference>
<keyword evidence="3" id="KW-0805">Transcription regulation</keyword>
<protein>
    <submittedName>
        <fullName evidence="9">DNA-binding response regulator</fullName>
    </submittedName>
</protein>
<keyword evidence="1 6" id="KW-0597">Phosphoprotein</keyword>
<comment type="caution">
    <text evidence="9">The sequence shown here is derived from an EMBL/GenBank/DDBJ whole genome shotgun (WGS) entry which is preliminary data.</text>
</comment>